<dbReference type="GO" id="GO:0005737">
    <property type="term" value="C:cytoplasm"/>
    <property type="evidence" value="ECO:0007669"/>
    <property type="project" value="TreeGrafter"/>
</dbReference>
<keyword evidence="7" id="KW-1185">Reference proteome</keyword>
<evidence type="ECO:0000259" key="3">
    <source>
        <dbReference type="PROSITE" id="PS50030"/>
    </source>
</evidence>
<dbReference type="Proteomes" id="UP000054018">
    <property type="component" value="Unassembled WGS sequence"/>
</dbReference>
<dbReference type="InterPro" id="IPR000261">
    <property type="entry name" value="EH_dom"/>
</dbReference>
<feature type="compositionally biased region" description="Polar residues" evidence="2">
    <location>
        <begin position="1121"/>
        <end position="1131"/>
    </location>
</feature>
<organism evidence="6 7">
    <name type="scientific">Pisolithus microcarpus 441</name>
    <dbReference type="NCBI Taxonomy" id="765257"/>
    <lineage>
        <taxon>Eukaryota</taxon>
        <taxon>Fungi</taxon>
        <taxon>Dikarya</taxon>
        <taxon>Basidiomycota</taxon>
        <taxon>Agaricomycotina</taxon>
        <taxon>Agaricomycetes</taxon>
        <taxon>Agaricomycetidae</taxon>
        <taxon>Boletales</taxon>
        <taxon>Sclerodermatineae</taxon>
        <taxon>Pisolithaceae</taxon>
        <taxon>Pisolithus</taxon>
    </lineage>
</organism>
<feature type="compositionally biased region" description="Low complexity" evidence="2">
    <location>
        <begin position="740"/>
        <end position="759"/>
    </location>
</feature>
<dbReference type="STRING" id="765257.A0A0C9YWH3"/>
<feature type="coiled-coil region" evidence="1">
    <location>
        <begin position="488"/>
        <end position="669"/>
    </location>
</feature>
<evidence type="ECO:0000313" key="6">
    <source>
        <dbReference type="EMBL" id="KIK18309.1"/>
    </source>
</evidence>
<feature type="domain" description="EH" evidence="4">
    <location>
        <begin position="12"/>
        <end position="97"/>
    </location>
</feature>
<dbReference type="GO" id="GO:0005886">
    <property type="term" value="C:plasma membrane"/>
    <property type="evidence" value="ECO:0007669"/>
    <property type="project" value="TreeGrafter"/>
</dbReference>
<feature type="region of interest" description="Disordered" evidence="2">
    <location>
        <begin position="863"/>
        <end position="948"/>
    </location>
</feature>
<feature type="region of interest" description="Disordered" evidence="2">
    <location>
        <begin position="227"/>
        <end position="294"/>
    </location>
</feature>
<dbReference type="SMART" id="SM00027">
    <property type="entry name" value="EH"/>
    <property type="match status" value="3"/>
</dbReference>
<dbReference type="GO" id="GO:0005509">
    <property type="term" value="F:calcium ion binding"/>
    <property type="evidence" value="ECO:0007669"/>
    <property type="project" value="InterPro"/>
</dbReference>
<dbReference type="Gene3D" id="1.10.8.10">
    <property type="entry name" value="DNA helicase RuvA subunit, C-terminal domain"/>
    <property type="match status" value="1"/>
</dbReference>
<feature type="region of interest" description="Disordered" evidence="2">
    <location>
        <begin position="1007"/>
        <end position="1093"/>
    </location>
</feature>
<dbReference type="InterPro" id="IPR009060">
    <property type="entry name" value="UBA-like_sf"/>
</dbReference>
<gene>
    <name evidence="6" type="ORF">PISMIDRAFT_684365</name>
</gene>
<reference evidence="7" key="2">
    <citation type="submission" date="2015-01" db="EMBL/GenBank/DDBJ databases">
        <title>Evolutionary Origins and Diversification of the Mycorrhizal Mutualists.</title>
        <authorList>
            <consortium name="DOE Joint Genome Institute"/>
            <consortium name="Mycorrhizal Genomics Consortium"/>
            <person name="Kohler A."/>
            <person name="Kuo A."/>
            <person name="Nagy L.G."/>
            <person name="Floudas D."/>
            <person name="Copeland A."/>
            <person name="Barry K.W."/>
            <person name="Cichocki N."/>
            <person name="Veneault-Fourrey C."/>
            <person name="LaButti K."/>
            <person name="Lindquist E.A."/>
            <person name="Lipzen A."/>
            <person name="Lundell T."/>
            <person name="Morin E."/>
            <person name="Murat C."/>
            <person name="Riley R."/>
            <person name="Ohm R."/>
            <person name="Sun H."/>
            <person name="Tunlid A."/>
            <person name="Henrissat B."/>
            <person name="Grigoriev I.V."/>
            <person name="Hibbett D.S."/>
            <person name="Martin F."/>
        </authorList>
    </citation>
    <scope>NUCLEOTIDE SEQUENCE [LARGE SCALE GENOMIC DNA]</scope>
    <source>
        <strain evidence="7">441</strain>
    </source>
</reference>
<feature type="compositionally biased region" description="Polar residues" evidence="2">
    <location>
        <begin position="724"/>
        <end position="737"/>
    </location>
</feature>
<evidence type="ECO:0000313" key="7">
    <source>
        <dbReference type="Proteomes" id="UP000054018"/>
    </source>
</evidence>
<evidence type="ECO:0000259" key="4">
    <source>
        <dbReference type="PROSITE" id="PS50031"/>
    </source>
</evidence>
<dbReference type="InterPro" id="IPR015940">
    <property type="entry name" value="UBA"/>
</dbReference>
<protein>
    <submittedName>
        <fullName evidence="6">Uncharacterized protein</fullName>
    </submittedName>
</protein>
<feature type="region of interest" description="Disordered" evidence="2">
    <location>
        <begin position="972"/>
        <end position="991"/>
    </location>
</feature>
<feature type="compositionally biased region" description="Low complexity" evidence="2">
    <location>
        <begin position="237"/>
        <end position="246"/>
    </location>
</feature>
<feature type="domain" description="EF-hand" evidence="5">
    <location>
        <begin position="333"/>
        <end position="368"/>
    </location>
</feature>
<dbReference type="InterPro" id="IPR002048">
    <property type="entry name" value="EF_hand_dom"/>
</dbReference>
<evidence type="ECO:0000256" key="2">
    <source>
        <dbReference type="SAM" id="MobiDB-lite"/>
    </source>
</evidence>
<dbReference type="PROSITE" id="PS50031">
    <property type="entry name" value="EH"/>
    <property type="match status" value="3"/>
</dbReference>
<feature type="domain" description="EH" evidence="4">
    <location>
        <begin position="133"/>
        <end position="223"/>
    </location>
</feature>
<evidence type="ECO:0000256" key="1">
    <source>
        <dbReference type="SAM" id="Coils"/>
    </source>
</evidence>
<feature type="compositionally biased region" description="Polar residues" evidence="2">
    <location>
        <begin position="972"/>
        <end position="985"/>
    </location>
</feature>
<dbReference type="GO" id="GO:0016197">
    <property type="term" value="P:endosomal transport"/>
    <property type="evidence" value="ECO:0007669"/>
    <property type="project" value="TreeGrafter"/>
</dbReference>
<feature type="compositionally biased region" description="Acidic residues" evidence="2">
    <location>
        <begin position="868"/>
        <end position="882"/>
    </location>
</feature>
<name>A0A0C9YWH3_9AGAM</name>
<dbReference type="OrthoDB" id="524326at2759"/>
<dbReference type="SMART" id="SM00165">
    <property type="entry name" value="UBA"/>
    <property type="match status" value="1"/>
</dbReference>
<dbReference type="PROSITE" id="PS50030">
    <property type="entry name" value="UBA"/>
    <property type="match status" value="1"/>
</dbReference>
<feature type="region of interest" description="Disordered" evidence="2">
    <location>
        <begin position="1114"/>
        <end position="1241"/>
    </location>
</feature>
<feature type="compositionally biased region" description="Polar residues" evidence="2">
    <location>
        <begin position="703"/>
        <end position="717"/>
    </location>
</feature>
<feature type="region of interest" description="Disordered" evidence="2">
    <location>
        <begin position="445"/>
        <end position="485"/>
    </location>
</feature>
<dbReference type="EMBL" id="KN833808">
    <property type="protein sequence ID" value="KIK18309.1"/>
    <property type="molecule type" value="Genomic_DNA"/>
</dbReference>
<feature type="compositionally biased region" description="Polar residues" evidence="2">
    <location>
        <begin position="259"/>
        <end position="269"/>
    </location>
</feature>
<evidence type="ECO:0000259" key="5">
    <source>
        <dbReference type="PROSITE" id="PS50222"/>
    </source>
</evidence>
<dbReference type="GO" id="GO:0006897">
    <property type="term" value="P:endocytosis"/>
    <property type="evidence" value="ECO:0007669"/>
    <property type="project" value="TreeGrafter"/>
</dbReference>
<proteinExistence type="predicted"/>
<dbReference type="HOGENOM" id="CLU_006395_0_0_1"/>
<dbReference type="InterPro" id="IPR011992">
    <property type="entry name" value="EF-hand-dom_pair"/>
</dbReference>
<dbReference type="Gene3D" id="1.10.238.10">
    <property type="entry name" value="EF-hand"/>
    <property type="match status" value="3"/>
</dbReference>
<dbReference type="Pfam" id="PF12763">
    <property type="entry name" value="EH"/>
    <property type="match status" value="3"/>
</dbReference>
<dbReference type="PANTHER" id="PTHR11216">
    <property type="entry name" value="EH DOMAIN"/>
    <property type="match status" value="1"/>
</dbReference>
<dbReference type="SUPFAM" id="SSF46934">
    <property type="entry name" value="UBA-like"/>
    <property type="match status" value="1"/>
</dbReference>
<dbReference type="SMART" id="SM00054">
    <property type="entry name" value="EFh"/>
    <property type="match status" value="2"/>
</dbReference>
<feature type="region of interest" description="Disordered" evidence="2">
    <location>
        <begin position="697"/>
        <end position="794"/>
    </location>
</feature>
<reference evidence="6 7" key="1">
    <citation type="submission" date="2014-04" db="EMBL/GenBank/DDBJ databases">
        <authorList>
            <consortium name="DOE Joint Genome Institute"/>
            <person name="Kuo A."/>
            <person name="Kohler A."/>
            <person name="Costa M.D."/>
            <person name="Nagy L.G."/>
            <person name="Floudas D."/>
            <person name="Copeland A."/>
            <person name="Barry K.W."/>
            <person name="Cichocki N."/>
            <person name="Veneault-Fourrey C."/>
            <person name="LaButti K."/>
            <person name="Lindquist E.A."/>
            <person name="Lipzen A."/>
            <person name="Lundell T."/>
            <person name="Morin E."/>
            <person name="Murat C."/>
            <person name="Sun H."/>
            <person name="Tunlid A."/>
            <person name="Henrissat B."/>
            <person name="Grigoriev I.V."/>
            <person name="Hibbett D.S."/>
            <person name="Martin F."/>
            <person name="Nordberg H.P."/>
            <person name="Cantor M.N."/>
            <person name="Hua S.X."/>
        </authorList>
    </citation>
    <scope>NUCLEOTIDE SEQUENCE [LARGE SCALE GENOMIC DNA]</scope>
    <source>
        <strain evidence="6 7">441</strain>
    </source>
</reference>
<dbReference type="AlphaFoldDB" id="A0A0C9YWH3"/>
<feature type="domain" description="UBA" evidence="3">
    <location>
        <begin position="1236"/>
        <end position="1276"/>
    </location>
</feature>
<dbReference type="PROSITE" id="PS50222">
    <property type="entry name" value="EF_HAND_2"/>
    <property type="match status" value="1"/>
</dbReference>
<feature type="compositionally biased region" description="Polar residues" evidence="2">
    <location>
        <begin position="1072"/>
        <end position="1092"/>
    </location>
</feature>
<dbReference type="SUPFAM" id="SSF47473">
    <property type="entry name" value="EF-hand"/>
    <property type="match status" value="3"/>
</dbReference>
<feature type="compositionally biased region" description="Basic residues" evidence="2">
    <location>
        <begin position="1193"/>
        <end position="1208"/>
    </location>
</feature>
<feature type="domain" description="EH" evidence="4">
    <location>
        <begin position="300"/>
        <end position="389"/>
    </location>
</feature>
<accession>A0A0C9YWH3</accession>
<dbReference type="CDD" id="cd00052">
    <property type="entry name" value="EH"/>
    <property type="match status" value="3"/>
</dbReference>
<dbReference type="PANTHER" id="PTHR11216:SF170">
    <property type="entry name" value="DYNAMIN ASSOCIATED PROTEIN 160, ISOFORM D"/>
    <property type="match status" value="1"/>
</dbReference>
<keyword evidence="1" id="KW-0175">Coiled coil</keyword>
<sequence>MATSNFTPTPAELVLVNQIFAQADTQKIGILTGEVAVKVFGGSKLPSTVLGEIWSIADEENNGYLTKKGVAVALRLMGHAQKGEKVDKSLLSKPGPLATIEGVHVPLVQQSTGMSIPKSPPPTPGLPPLTPQDRAKFNRLFQTCGPVGGLLSSDKARDVFVRSKLPVDTLSQIWALCDTHDRGALDSADFTIAMYLIQTVMSGKLPFIPTTLPPGLYEQASGSLTAQVTGGSSHLGTPASSTFPFSPTKPPPVQPQFTGQGARNISPTLPSRRPAPAAQIPPFSSITAQPSAPWDITPAEKATSDRFFDTLDTLKRGYIEGDVAVPFMLQSKLPEDVLAQVWDLADINNDGRLTRDGFAVALHLIQGKLAGKDVPNTLPPTLVPPSMRTTTSPFATAAASQHSESIRDLLWDEPAPTSNAHNQPQAVHQPQLTGARASGYYPAQPTAVQAPQDPFGTSIADSSFHKDLLGDDDDTHASPPLHDQSAEIGNAQNQLNSTNKSLQAAKSERENLETTLATQAAQLSALQTQLASAKASFETETTLLNTLRERHTVQTAEIQKLREELIRSESDLSAVRVEKAELEGSFLRDKEEVRELNKKVIEITSQIATAKQEVEKVKREAKQQKGLLAIARKQSATKESEKAKVDKELEEAQTDLANATKEREEEEAASAVFSVAETMERAKSPVDSLTLAAAQPLPLTPDMTGTMSPSSAKSNNPFGKLAKSTESSTPRSQSPFRSFSAVSAPSNSSAPSVNPSLSLETNPFSLKQATDAKPQEILGETADTDAAEGATTPRVRTSADFNALFAANDEQFSTPDSDTPVNQDHDVARVSTFEAAVTHFPALEEMAEQPPTANENHTDLSAELHDLDIEESDSDSDSDDHTDENALRDEEGQTTEVFAPTKSTPSTAAQAFFESAFSGAGQSTQGPAFSEPISRPEAPAETPSSAFDPFGVLVKSAETHQNSLSSAAKEVSNATFTDPSQTSSDFFDDTFGENFDFGTQSAAEKIPIVESPSTAAPPLNGNMPPTDKAPTSHGNGGFDLFFQPTVDSTSAAPKEAETQRTAARISLDNRSDTLNTSQTQSEQTGPNQSGFASITFDEAFGGLDSSQALRLGDSLSSRSSKVFTSPTSDSGQPFPAMSSPASPRGSARVLSGRPTSPHLRAASPPPRVASPKTLRSSTSSSRDVHEKPPPPPRHSKLSLRLPFRKKKHDQAPPLPPSSLAHRANPIREQTGPPGTEDDDDSVKQLSAMGFSRDAAIAALEANDYDMSRTLNSLLGAQ</sequence>